<dbReference type="EMBL" id="BMAC01000748">
    <property type="protein sequence ID" value="GFQ02448.1"/>
    <property type="molecule type" value="Genomic_DNA"/>
</dbReference>
<reference evidence="1" key="1">
    <citation type="submission" date="2020-07" db="EMBL/GenBank/DDBJ databases">
        <title>Ethylene signaling mediates host invasion by parasitic plants.</title>
        <authorList>
            <person name="Yoshida S."/>
        </authorList>
    </citation>
    <scope>NUCLEOTIDE SEQUENCE</scope>
    <source>
        <strain evidence="1">Okayama</strain>
    </source>
</reference>
<protein>
    <submittedName>
        <fullName evidence="1">Uncharacterized protein</fullName>
    </submittedName>
</protein>
<proteinExistence type="predicted"/>
<keyword evidence="2" id="KW-1185">Reference proteome</keyword>
<organism evidence="1 2">
    <name type="scientific">Phtheirospermum japonicum</name>
    <dbReference type="NCBI Taxonomy" id="374723"/>
    <lineage>
        <taxon>Eukaryota</taxon>
        <taxon>Viridiplantae</taxon>
        <taxon>Streptophyta</taxon>
        <taxon>Embryophyta</taxon>
        <taxon>Tracheophyta</taxon>
        <taxon>Spermatophyta</taxon>
        <taxon>Magnoliopsida</taxon>
        <taxon>eudicotyledons</taxon>
        <taxon>Gunneridae</taxon>
        <taxon>Pentapetalae</taxon>
        <taxon>asterids</taxon>
        <taxon>lamiids</taxon>
        <taxon>Lamiales</taxon>
        <taxon>Orobanchaceae</taxon>
        <taxon>Orobanchaceae incertae sedis</taxon>
        <taxon>Phtheirospermum</taxon>
    </lineage>
</organism>
<dbReference type="Proteomes" id="UP000653305">
    <property type="component" value="Unassembled WGS sequence"/>
</dbReference>
<evidence type="ECO:0000313" key="1">
    <source>
        <dbReference type="EMBL" id="GFQ02448.1"/>
    </source>
</evidence>
<accession>A0A830CPF9</accession>
<evidence type="ECO:0000313" key="2">
    <source>
        <dbReference type="Proteomes" id="UP000653305"/>
    </source>
</evidence>
<name>A0A830CPF9_9LAMI</name>
<gene>
    <name evidence="1" type="ORF">PHJA_002388700</name>
</gene>
<sequence>MILVSDSEGSSFLLSQSYYDFAEGLRGQGKMNEVGQRVNNRAVGVCVKIVGSSNFDQFDDDQRCFIFPALSGVGL</sequence>
<dbReference type="AlphaFoldDB" id="A0A830CPF9"/>
<comment type="caution">
    <text evidence="1">The sequence shown here is derived from an EMBL/GenBank/DDBJ whole genome shotgun (WGS) entry which is preliminary data.</text>
</comment>